<gene>
    <name evidence="2" type="ORF">LCGC14_2982760</name>
</gene>
<dbReference type="EMBL" id="LAZR01060958">
    <property type="protein sequence ID" value="KKK64580.1"/>
    <property type="molecule type" value="Genomic_DNA"/>
</dbReference>
<evidence type="ECO:0000256" key="1">
    <source>
        <dbReference type="SAM" id="MobiDB-lite"/>
    </source>
</evidence>
<feature type="region of interest" description="Disordered" evidence="1">
    <location>
        <begin position="318"/>
        <end position="343"/>
    </location>
</feature>
<reference evidence="2" key="1">
    <citation type="journal article" date="2015" name="Nature">
        <title>Complex archaea that bridge the gap between prokaryotes and eukaryotes.</title>
        <authorList>
            <person name="Spang A."/>
            <person name="Saw J.H."/>
            <person name="Jorgensen S.L."/>
            <person name="Zaremba-Niedzwiedzka K."/>
            <person name="Martijn J."/>
            <person name="Lind A.E."/>
            <person name="van Eijk R."/>
            <person name="Schleper C."/>
            <person name="Guy L."/>
            <person name="Ettema T.J."/>
        </authorList>
    </citation>
    <scope>NUCLEOTIDE SEQUENCE</scope>
</reference>
<comment type="caution">
    <text evidence="2">The sequence shown here is derived from an EMBL/GenBank/DDBJ whole genome shotgun (WGS) entry which is preliminary data.</text>
</comment>
<dbReference type="AlphaFoldDB" id="A0A0F8XTM7"/>
<feature type="non-terminal residue" evidence="2">
    <location>
        <position position="1"/>
    </location>
</feature>
<organism evidence="2">
    <name type="scientific">marine sediment metagenome</name>
    <dbReference type="NCBI Taxonomy" id="412755"/>
    <lineage>
        <taxon>unclassified sequences</taxon>
        <taxon>metagenomes</taxon>
        <taxon>ecological metagenomes</taxon>
    </lineage>
</organism>
<evidence type="ECO:0000313" key="2">
    <source>
        <dbReference type="EMBL" id="KKK64580.1"/>
    </source>
</evidence>
<accession>A0A0F8XTM7</accession>
<protein>
    <submittedName>
        <fullName evidence="2">Uncharacterized protein</fullName>
    </submittedName>
</protein>
<proteinExistence type="predicted"/>
<sequence length="366" mass="39275">VGTSNQAVAPGAFQQIFRYSQLAVGGAGAGRNINDIWATFLDDMTSQGVPQDAIARMESLGGKTVLNADGFPKAITAAMDADTLRTAKESHRLARAAIRGIKDPKLSLSWGELLDDFAKEPEFTNPNGKRILAELRKLDPKTVARVGSNQALSVVARRGEDPFWMRQFNKLFRRQGTAVLPEKMVQMLRETNKGALPQIEKGVVAALAKTGEGVTKAGLTGGLGRGALGVLGKGALGAAGTGLFLGLEANRITNILGRQGRADKLALEGFQELGPSSSADFLRGIVDQQEQVSRRKVVMQRFEPDLFNEVVRILGDTSQQPNSLTSTERRIGSDAQMGVERRGRSGEDVQFLLDQLFTQVSNSGGA</sequence>
<name>A0A0F8XTM7_9ZZZZ</name>